<dbReference type="Proteomes" id="UP001139006">
    <property type="component" value="Unassembled WGS sequence"/>
</dbReference>
<dbReference type="Pfam" id="PF05164">
    <property type="entry name" value="ZapA"/>
    <property type="match status" value="1"/>
</dbReference>
<evidence type="ECO:0000256" key="8">
    <source>
        <dbReference type="ARBA" id="ARBA00026068"/>
    </source>
</evidence>
<dbReference type="AlphaFoldDB" id="A0A9X2FGT7"/>
<dbReference type="Gene3D" id="6.10.250.790">
    <property type="match status" value="1"/>
</dbReference>
<evidence type="ECO:0000256" key="2">
    <source>
        <dbReference type="ARBA" id="ARBA00015195"/>
    </source>
</evidence>
<organism evidence="10 11">
    <name type="scientific">Ligilactobacillus ubinensis</name>
    <dbReference type="NCBI Taxonomy" id="2876789"/>
    <lineage>
        <taxon>Bacteria</taxon>
        <taxon>Bacillati</taxon>
        <taxon>Bacillota</taxon>
        <taxon>Bacilli</taxon>
        <taxon>Lactobacillales</taxon>
        <taxon>Lactobacillaceae</taxon>
        <taxon>Ligilactobacillus</taxon>
    </lineage>
</organism>
<dbReference type="InterPro" id="IPR053712">
    <property type="entry name" value="Bac_CellDiv_Activator"/>
</dbReference>
<dbReference type="InterPro" id="IPR036192">
    <property type="entry name" value="Cell_div_ZapA-like_sf"/>
</dbReference>
<sequence>MGEQTRRFKVKIDGQVYTVIGQHTPEHMKAVVDTVQKQLDEIKELMPSLSREKAAILIALNAVSDQLEKQAQLEYLQADKDEQIGEE</sequence>
<comment type="function">
    <text evidence="7">Activator of cell division through the inhibition of FtsZ GTPase activity, therefore promoting FtsZ assembly into bundles of protofilaments necessary for the formation of the division Z ring. It is recruited early at mid-cell but it is not essential for cell division.</text>
</comment>
<comment type="subcellular location">
    <subcellularLocation>
        <location evidence="1">Cytoplasm</location>
    </subcellularLocation>
</comment>
<evidence type="ECO:0000313" key="10">
    <source>
        <dbReference type="EMBL" id="MCP0885986.1"/>
    </source>
</evidence>
<comment type="subunit">
    <text evidence="8">Homodimer. Interacts with FtsZ.</text>
</comment>
<dbReference type="GO" id="GO:0030428">
    <property type="term" value="C:cell septum"/>
    <property type="evidence" value="ECO:0007669"/>
    <property type="project" value="TreeGrafter"/>
</dbReference>
<evidence type="ECO:0000256" key="9">
    <source>
        <dbReference type="ARBA" id="ARBA00033158"/>
    </source>
</evidence>
<accession>A0A9X2FGT7</accession>
<evidence type="ECO:0000256" key="4">
    <source>
        <dbReference type="ARBA" id="ARBA00022618"/>
    </source>
</evidence>
<evidence type="ECO:0000256" key="7">
    <source>
        <dbReference type="ARBA" id="ARBA00024910"/>
    </source>
</evidence>
<dbReference type="PANTHER" id="PTHR34981">
    <property type="entry name" value="CELL DIVISION PROTEIN ZAPA"/>
    <property type="match status" value="1"/>
</dbReference>
<keyword evidence="5" id="KW-0717">Septation</keyword>
<evidence type="ECO:0000256" key="1">
    <source>
        <dbReference type="ARBA" id="ARBA00004496"/>
    </source>
</evidence>
<keyword evidence="11" id="KW-1185">Reference proteome</keyword>
<evidence type="ECO:0000256" key="3">
    <source>
        <dbReference type="ARBA" id="ARBA00022490"/>
    </source>
</evidence>
<keyword evidence="3" id="KW-0963">Cytoplasm</keyword>
<dbReference type="GO" id="GO:0000917">
    <property type="term" value="P:division septum assembly"/>
    <property type="evidence" value="ECO:0007669"/>
    <property type="project" value="UniProtKB-KW"/>
</dbReference>
<dbReference type="GO" id="GO:0032153">
    <property type="term" value="C:cell division site"/>
    <property type="evidence" value="ECO:0007669"/>
    <property type="project" value="TreeGrafter"/>
</dbReference>
<dbReference type="RefSeq" id="WP_253358853.1">
    <property type="nucleotide sequence ID" value="NZ_JAIULA010000002.1"/>
</dbReference>
<dbReference type="EMBL" id="JAIULA010000002">
    <property type="protein sequence ID" value="MCP0885986.1"/>
    <property type="molecule type" value="Genomic_DNA"/>
</dbReference>
<keyword evidence="4 10" id="KW-0132">Cell division</keyword>
<dbReference type="GO" id="GO:0005829">
    <property type="term" value="C:cytosol"/>
    <property type="evidence" value="ECO:0007669"/>
    <property type="project" value="TreeGrafter"/>
</dbReference>
<evidence type="ECO:0000313" key="11">
    <source>
        <dbReference type="Proteomes" id="UP001139006"/>
    </source>
</evidence>
<name>A0A9X2FGT7_9LACO</name>
<keyword evidence="6" id="KW-0131">Cell cycle</keyword>
<gene>
    <name evidence="10" type="ORF">LB941_01385</name>
</gene>
<evidence type="ECO:0000256" key="6">
    <source>
        <dbReference type="ARBA" id="ARBA00023306"/>
    </source>
</evidence>
<dbReference type="InterPro" id="IPR007838">
    <property type="entry name" value="Cell_div_ZapA-like"/>
</dbReference>
<comment type="caution">
    <text evidence="10">The sequence shown here is derived from an EMBL/GenBank/DDBJ whole genome shotgun (WGS) entry which is preliminary data.</text>
</comment>
<dbReference type="SUPFAM" id="SSF102829">
    <property type="entry name" value="Cell division protein ZapA-like"/>
    <property type="match status" value="1"/>
</dbReference>
<dbReference type="GO" id="GO:0000921">
    <property type="term" value="P:septin ring assembly"/>
    <property type="evidence" value="ECO:0007669"/>
    <property type="project" value="TreeGrafter"/>
</dbReference>
<reference evidence="10 11" key="1">
    <citation type="journal article" date="2023" name="Int. J. Syst. Evol. Microbiol.">
        <title>Ligilactobacillus ubinensis sp. nov., a novel species isolated from the wild ferment of a durian fruit (Durio zibethinus).</title>
        <authorList>
            <person name="Heng Y.C."/>
            <person name="Menon N."/>
            <person name="Chen B."/>
            <person name="Loo B.Z.L."/>
            <person name="Wong G.W.J."/>
            <person name="Lim A.C.H."/>
            <person name="Silvaraju S."/>
            <person name="Kittelmann S."/>
        </authorList>
    </citation>
    <scope>NUCLEOTIDE SEQUENCE [LARGE SCALE GENOMIC DNA]</scope>
    <source>
        <strain evidence="10 11">WILCCON 0076</strain>
    </source>
</reference>
<proteinExistence type="predicted"/>
<protein>
    <recommendedName>
        <fullName evidence="2">Cell division protein ZapA</fullName>
    </recommendedName>
    <alternativeName>
        <fullName evidence="9">Z ring-associated protein ZapA</fullName>
    </alternativeName>
</protein>
<evidence type="ECO:0000256" key="5">
    <source>
        <dbReference type="ARBA" id="ARBA00023210"/>
    </source>
</evidence>
<dbReference type="GO" id="GO:0043093">
    <property type="term" value="P:FtsZ-dependent cytokinesis"/>
    <property type="evidence" value="ECO:0007669"/>
    <property type="project" value="TreeGrafter"/>
</dbReference>
<dbReference type="PANTHER" id="PTHR34981:SF1">
    <property type="entry name" value="CELL DIVISION PROTEIN ZAPA"/>
    <property type="match status" value="1"/>
</dbReference>